<reference evidence="2" key="1">
    <citation type="journal article" date="2023" name="Front. Plant Sci.">
        <title>Chromosomal-level genome assembly of Melastoma candidum provides insights into trichome evolution.</title>
        <authorList>
            <person name="Zhong Y."/>
            <person name="Wu W."/>
            <person name="Sun C."/>
            <person name="Zou P."/>
            <person name="Liu Y."/>
            <person name="Dai S."/>
            <person name="Zhou R."/>
        </authorList>
    </citation>
    <scope>NUCLEOTIDE SEQUENCE [LARGE SCALE GENOMIC DNA]</scope>
</reference>
<organism evidence="1 2">
    <name type="scientific">Melastoma candidum</name>
    <dbReference type="NCBI Taxonomy" id="119954"/>
    <lineage>
        <taxon>Eukaryota</taxon>
        <taxon>Viridiplantae</taxon>
        <taxon>Streptophyta</taxon>
        <taxon>Embryophyta</taxon>
        <taxon>Tracheophyta</taxon>
        <taxon>Spermatophyta</taxon>
        <taxon>Magnoliopsida</taxon>
        <taxon>eudicotyledons</taxon>
        <taxon>Gunneridae</taxon>
        <taxon>Pentapetalae</taxon>
        <taxon>rosids</taxon>
        <taxon>malvids</taxon>
        <taxon>Myrtales</taxon>
        <taxon>Melastomataceae</taxon>
        <taxon>Melastomatoideae</taxon>
        <taxon>Melastomateae</taxon>
        <taxon>Melastoma</taxon>
    </lineage>
</organism>
<evidence type="ECO:0000313" key="2">
    <source>
        <dbReference type="Proteomes" id="UP001057402"/>
    </source>
</evidence>
<comment type="caution">
    <text evidence="1">The sequence shown here is derived from an EMBL/GenBank/DDBJ whole genome shotgun (WGS) entry which is preliminary data.</text>
</comment>
<keyword evidence="2" id="KW-1185">Reference proteome</keyword>
<sequence length="168" mass="18119">MAATRTITVLASALCLFSLLGSTYGSDCFFVEGRVYCDTCRTQFVTRVSEYMPGARVKLECRNREGGDLTYSLEGVTDESGMYSLPVDGDHSADICEVILVKSSKPGCEEIGNGPFLRNSARISLTSDNGMATPIREANPLGFLAKLPYSVCADVLRELGITPQGLID</sequence>
<protein>
    <submittedName>
        <fullName evidence="1">Uncharacterized protein</fullName>
    </submittedName>
</protein>
<accession>A0ACB9R4W2</accession>
<name>A0ACB9R4W2_9MYRT</name>
<evidence type="ECO:0000313" key="1">
    <source>
        <dbReference type="EMBL" id="KAI4372498.1"/>
    </source>
</evidence>
<dbReference type="Proteomes" id="UP001057402">
    <property type="component" value="Chromosome 4"/>
</dbReference>
<dbReference type="EMBL" id="CM042883">
    <property type="protein sequence ID" value="KAI4372498.1"/>
    <property type="molecule type" value="Genomic_DNA"/>
</dbReference>
<proteinExistence type="predicted"/>
<gene>
    <name evidence="1" type="ORF">MLD38_010720</name>
</gene>